<evidence type="ECO:0000313" key="3">
    <source>
        <dbReference type="EMBL" id="MFC3899053.1"/>
    </source>
</evidence>
<feature type="domain" description="Mycothiol-dependent maleylpyruvate isomerase metal-binding" evidence="2">
    <location>
        <begin position="9"/>
        <end position="137"/>
    </location>
</feature>
<organism evidence="3 4">
    <name type="scientific">Lentzea rhizosphaerae</name>
    <dbReference type="NCBI Taxonomy" id="2041025"/>
    <lineage>
        <taxon>Bacteria</taxon>
        <taxon>Bacillati</taxon>
        <taxon>Actinomycetota</taxon>
        <taxon>Actinomycetes</taxon>
        <taxon>Pseudonocardiales</taxon>
        <taxon>Pseudonocardiaceae</taxon>
        <taxon>Lentzea</taxon>
    </lineage>
</organism>
<dbReference type="InterPro" id="IPR024344">
    <property type="entry name" value="MDMPI_metal-binding"/>
</dbReference>
<feature type="domain" description="MDMPI C-terminal" evidence="1">
    <location>
        <begin position="162"/>
        <end position="247"/>
    </location>
</feature>
<comment type="caution">
    <text evidence="3">The sequence shown here is derived from an EMBL/GenBank/DDBJ whole genome shotgun (WGS) entry which is preliminary data.</text>
</comment>
<dbReference type="PANTHER" id="PTHR40758:SF1">
    <property type="entry name" value="CONSERVED PROTEIN"/>
    <property type="match status" value="1"/>
</dbReference>
<dbReference type="PANTHER" id="PTHR40758">
    <property type="entry name" value="CONSERVED PROTEIN"/>
    <property type="match status" value="1"/>
</dbReference>
<dbReference type="InterPro" id="IPR034660">
    <property type="entry name" value="DinB/YfiT-like"/>
</dbReference>
<dbReference type="InterPro" id="IPR017517">
    <property type="entry name" value="Maleyloyr_isom"/>
</dbReference>
<dbReference type="SUPFAM" id="SSF109854">
    <property type="entry name" value="DinB/YfiT-like putative metalloenzymes"/>
    <property type="match status" value="1"/>
</dbReference>
<dbReference type="Pfam" id="PF11716">
    <property type="entry name" value="MDMPI_N"/>
    <property type="match status" value="1"/>
</dbReference>
<dbReference type="GO" id="GO:0016853">
    <property type="term" value="F:isomerase activity"/>
    <property type="evidence" value="ECO:0007669"/>
    <property type="project" value="UniProtKB-KW"/>
</dbReference>
<keyword evidence="4" id="KW-1185">Reference proteome</keyword>
<dbReference type="Pfam" id="PF07398">
    <property type="entry name" value="MDMPI_C"/>
    <property type="match status" value="1"/>
</dbReference>
<evidence type="ECO:0000259" key="2">
    <source>
        <dbReference type="Pfam" id="PF11716"/>
    </source>
</evidence>
<sequence length="255" mass="28567">MLTYERRCAEIIHQTSLLVSSLDGADLGVQVPSTPDWTLNQLVRHVGLAHRWADMMIRERVAEIPYDRNQAQELDSYVGEKASEVVPWLVEGAASLSEALSEVDPDEMIAVLGGHPGPRVWSRRMTHETVLHRWDVANALGVPFELDPEVARDTLIEWTDLALPFAFYRWPEQTAPLVGPGRTVHLHATDADAELVIDLTDSRPVVRHSHEKAAVAVRGPVVELALAVYRRRPVEGLEVFGDAELLDLLLDRVRF</sequence>
<keyword evidence="3" id="KW-0413">Isomerase</keyword>
<dbReference type="RefSeq" id="WP_382381029.1">
    <property type="nucleotide sequence ID" value="NZ_JBHRZI010000057.1"/>
</dbReference>
<dbReference type="NCBIfam" id="TIGR03083">
    <property type="entry name" value="maleylpyruvate isomerase family mycothiol-dependent enzyme"/>
    <property type="match status" value="1"/>
</dbReference>
<dbReference type="InterPro" id="IPR010872">
    <property type="entry name" value="MDMPI_C-term_domain"/>
</dbReference>
<gene>
    <name evidence="3" type="ORF">ACFOWZ_46955</name>
</gene>
<accession>A0ABV8CAA2</accession>
<name>A0ABV8CAA2_9PSEU</name>
<protein>
    <submittedName>
        <fullName evidence="3">Maleylpyruvate isomerase family mycothiol-dependent enzyme</fullName>
    </submittedName>
</protein>
<dbReference type="EMBL" id="JBHRZI010000057">
    <property type="protein sequence ID" value="MFC3899053.1"/>
    <property type="molecule type" value="Genomic_DNA"/>
</dbReference>
<dbReference type="Proteomes" id="UP001595690">
    <property type="component" value="Unassembled WGS sequence"/>
</dbReference>
<proteinExistence type="predicted"/>
<reference evidence="4" key="1">
    <citation type="journal article" date="2019" name="Int. J. Syst. Evol. Microbiol.">
        <title>The Global Catalogue of Microorganisms (GCM) 10K type strain sequencing project: providing services to taxonomists for standard genome sequencing and annotation.</title>
        <authorList>
            <consortium name="The Broad Institute Genomics Platform"/>
            <consortium name="The Broad Institute Genome Sequencing Center for Infectious Disease"/>
            <person name="Wu L."/>
            <person name="Ma J."/>
        </authorList>
    </citation>
    <scope>NUCLEOTIDE SEQUENCE [LARGE SCALE GENOMIC DNA]</scope>
    <source>
        <strain evidence="4">CGMCC 4.7405</strain>
    </source>
</reference>
<evidence type="ECO:0000259" key="1">
    <source>
        <dbReference type="Pfam" id="PF07398"/>
    </source>
</evidence>
<evidence type="ECO:0000313" key="4">
    <source>
        <dbReference type="Proteomes" id="UP001595690"/>
    </source>
</evidence>